<reference evidence="1 2" key="1">
    <citation type="submission" date="2017-10" db="EMBL/GenBank/DDBJ databases">
        <authorList>
            <person name="Banno H."/>
            <person name="Chua N.-H."/>
        </authorList>
    </citation>
    <scope>NUCLEOTIDE SEQUENCE [LARGE SCALE GENOMIC DNA]</scope>
    <source>
        <strain evidence="1">Vibrio tapetis CECT4600</strain>
    </source>
</reference>
<dbReference type="KEGG" id="vta:A1950"/>
<name>A0A2N8ZDD5_9VIBR</name>
<accession>A0A2N8ZDD5</accession>
<keyword evidence="2" id="KW-1185">Reference proteome</keyword>
<evidence type="ECO:0000313" key="2">
    <source>
        <dbReference type="Proteomes" id="UP000235828"/>
    </source>
</evidence>
<sequence>MKQSKKINAYMFNLLIEKEMDDFLVTEARDALMLVAKEHTDLDEARKYVYRQILSFERKGWLVANGSARNKRYQKTDLFLQMTCTPRVAKSASTSVTHAPKSKEHKVSQSTELHSFEFTVLLKEKSQHEGELAIILGEVEEYQSLIKRFPNNRDAFLPLFSEAKERSARLLGKINALSKALKTSGTMVSSC</sequence>
<dbReference type="Proteomes" id="UP000235828">
    <property type="component" value="Chromosome A"/>
</dbReference>
<gene>
    <name evidence="1" type="primary">vspR</name>
    <name evidence="1" type="ORF">VTAP4600_A1950</name>
</gene>
<proteinExistence type="predicted"/>
<protein>
    <submittedName>
        <fullName evidence="1">Transcriptional regulator VspR</fullName>
    </submittedName>
</protein>
<dbReference type="RefSeq" id="WP_102522510.1">
    <property type="nucleotide sequence ID" value="NZ_LT960611.1"/>
</dbReference>
<organism evidence="1 2">
    <name type="scientific">Vibrio tapetis subsp. tapetis</name>
    <dbReference type="NCBI Taxonomy" id="1671868"/>
    <lineage>
        <taxon>Bacteria</taxon>
        <taxon>Pseudomonadati</taxon>
        <taxon>Pseudomonadota</taxon>
        <taxon>Gammaproteobacteria</taxon>
        <taxon>Vibrionales</taxon>
        <taxon>Vibrionaceae</taxon>
        <taxon>Vibrio</taxon>
    </lineage>
</organism>
<dbReference type="AlphaFoldDB" id="A0A2N8ZDD5"/>
<dbReference type="EMBL" id="LT960611">
    <property type="protein sequence ID" value="SON49929.1"/>
    <property type="molecule type" value="Genomic_DNA"/>
</dbReference>
<dbReference type="OrthoDB" id="5829733at2"/>
<evidence type="ECO:0000313" key="1">
    <source>
        <dbReference type="EMBL" id="SON49929.1"/>
    </source>
</evidence>